<protein>
    <submittedName>
        <fullName evidence="11">NAD-dependent malic enzyme</fullName>
    </submittedName>
</protein>
<feature type="binding site" evidence="7">
    <location>
        <position position="135"/>
    </location>
    <ligand>
        <name>a divalent metal cation</name>
        <dbReference type="ChEBI" id="CHEBI:60240"/>
    </ligand>
</feature>
<dbReference type="InterPro" id="IPR001891">
    <property type="entry name" value="Malic_OxRdtase"/>
</dbReference>
<feature type="binding site" evidence="6">
    <location>
        <position position="286"/>
    </location>
    <ligand>
        <name>(S)-malate</name>
        <dbReference type="ChEBI" id="CHEBI:15589"/>
    </ligand>
</feature>
<keyword evidence="4" id="KW-0560">Oxidoreductase</keyword>
<dbReference type="InterPro" id="IPR046346">
    <property type="entry name" value="Aminoacid_DH-like_N_sf"/>
</dbReference>
<sequence>MDKKSKKIVATYKRHGARIEIKARVKLKEKKDFSLWYTPGVGAAALHLSKHPKDARLMSIKKNSVAIISDGSAVLGLGNIGPYGALPVMEGKALIFKEKANIDAWPIVLATQDADEIVQIVKAIAPAFGGINLEDIASPNCFDIEKRLTEALDIPVMHDDQHGTAIVVLAGLLNAAKVVKKDFKKLKIVINGAGAAGMAIAKLLLAAGITDLILLDRRGTIYAGRTNLNTHKKELAALTNPRRVEGGLFEAIEGADVFIGVSKKGLLKARHVASMAARGIVFAMANPDPEILPEVAKKAGATVIATGRSDYQNQINNALVFPGIFRGALDAGVSRITEAMKLHAARALAALVAKPTAAKIIPDLLDPRVVKAVARAVH</sequence>
<dbReference type="SUPFAM" id="SSF51735">
    <property type="entry name" value="NAD(P)-binding Rossmann-fold domains"/>
    <property type="match status" value="1"/>
</dbReference>
<feature type="active site" description="Proton acceptor" evidence="5">
    <location>
        <position position="92"/>
    </location>
</feature>
<dbReference type="InterPro" id="IPR012302">
    <property type="entry name" value="Malic_NAD-bd"/>
</dbReference>
<comment type="cofactor">
    <cofactor evidence="1">
        <name>Mn(2+)</name>
        <dbReference type="ChEBI" id="CHEBI:29035"/>
    </cofactor>
</comment>
<dbReference type="CDD" id="cd05311">
    <property type="entry name" value="NAD_bind_2_malic_enz"/>
    <property type="match status" value="1"/>
</dbReference>
<evidence type="ECO:0000256" key="3">
    <source>
        <dbReference type="ARBA" id="ARBA00022723"/>
    </source>
</evidence>
<dbReference type="GO" id="GO:0046872">
    <property type="term" value="F:metal ion binding"/>
    <property type="evidence" value="ECO:0007669"/>
    <property type="project" value="UniProtKB-KW"/>
</dbReference>
<dbReference type="PIRSF" id="PIRSF000106">
    <property type="entry name" value="ME"/>
    <property type="match status" value="1"/>
</dbReference>
<organism evidence="11 12">
    <name type="scientific">Candidatus Kaiserbacteria bacterium CG17_big_fil_post_rev_8_21_14_2_50_51_7</name>
    <dbReference type="NCBI Taxonomy" id="1974613"/>
    <lineage>
        <taxon>Bacteria</taxon>
        <taxon>Candidatus Kaiseribacteriota</taxon>
    </lineage>
</organism>
<evidence type="ECO:0000259" key="10">
    <source>
        <dbReference type="SMART" id="SM01274"/>
    </source>
</evidence>
<evidence type="ECO:0000259" key="9">
    <source>
        <dbReference type="SMART" id="SM00919"/>
    </source>
</evidence>
<evidence type="ECO:0000256" key="6">
    <source>
        <dbReference type="PIRSR" id="PIRSR000106-2"/>
    </source>
</evidence>
<dbReference type="Pfam" id="PF00390">
    <property type="entry name" value="malic"/>
    <property type="match status" value="1"/>
</dbReference>
<feature type="binding site" evidence="7">
    <location>
        <position position="160"/>
    </location>
    <ligand>
        <name>a divalent metal cation</name>
        <dbReference type="ChEBI" id="CHEBI:60240"/>
    </ligand>
</feature>
<dbReference type="PANTHER" id="PTHR43237">
    <property type="entry name" value="NADP-DEPENDENT MALIC ENZYME"/>
    <property type="match status" value="1"/>
</dbReference>
<dbReference type="SUPFAM" id="SSF53223">
    <property type="entry name" value="Aminoacid dehydrogenase-like, N-terminal domain"/>
    <property type="match status" value="1"/>
</dbReference>
<feature type="domain" description="Malic enzyme N-terminal" evidence="10">
    <location>
        <begin position="16"/>
        <end position="149"/>
    </location>
</feature>
<dbReference type="InterPro" id="IPR015884">
    <property type="entry name" value="Malic_enzyme_CS"/>
</dbReference>
<evidence type="ECO:0000256" key="5">
    <source>
        <dbReference type="PIRSR" id="PIRSR000106-1"/>
    </source>
</evidence>
<evidence type="ECO:0000256" key="1">
    <source>
        <dbReference type="ARBA" id="ARBA00001936"/>
    </source>
</evidence>
<comment type="cofactor">
    <cofactor evidence="7">
        <name>Mg(2+)</name>
        <dbReference type="ChEBI" id="CHEBI:18420"/>
    </cofactor>
    <cofactor evidence="7">
        <name>Mn(2+)</name>
        <dbReference type="ChEBI" id="CHEBI:29035"/>
    </cofactor>
    <text evidence="7">Divalent metal cations. Prefers magnesium or manganese.</text>
</comment>
<comment type="similarity">
    <text evidence="2">Belongs to the malic enzymes family.</text>
</comment>
<dbReference type="PANTHER" id="PTHR43237:SF4">
    <property type="entry name" value="NADP-DEPENDENT MALIC ENZYME"/>
    <property type="match status" value="1"/>
</dbReference>
<keyword evidence="8" id="KW-1133">Transmembrane helix</keyword>
<dbReference type="SMART" id="SM00919">
    <property type="entry name" value="Malic_M"/>
    <property type="match status" value="1"/>
</dbReference>
<evidence type="ECO:0000313" key="11">
    <source>
        <dbReference type="EMBL" id="PIV87344.1"/>
    </source>
</evidence>
<dbReference type="InterPro" id="IPR012301">
    <property type="entry name" value="Malic_N_dom"/>
</dbReference>
<dbReference type="InterPro" id="IPR045213">
    <property type="entry name" value="Malic_NAD-bd_bact_type"/>
</dbReference>
<feature type="active site" description="Proton donor" evidence="5">
    <location>
        <position position="37"/>
    </location>
</feature>
<gene>
    <name evidence="11" type="ORF">COW49_00015</name>
</gene>
<evidence type="ECO:0000256" key="8">
    <source>
        <dbReference type="SAM" id="Phobius"/>
    </source>
</evidence>
<dbReference type="PROSITE" id="PS00331">
    <property type="entry name" value="MALIC_ENZYMES"/>
    <property type="match status" value="1"/>
</dbReference>
<dbReference type="GO" id="GO:0016616">
    <property type="term" value="F:oxidoreductase activity, acting on the CH-OH group of donors, NAD or NADP as acceptor"/>
    <property type="evidence" value="ECO:0007669"/>
    <property type="project" value="InterPro"/>
</dbReference>
<dbReference type="InterPro" id="IPR051674">
    <property type="entry name" value="Malate_Decarboxylase"/>
</dbReference>
<dbReference type="GO" id="GO:0051287">
    <property type="term" value="F:NAD binding"/>
    <property type="evidence" value="ECO:0007669"/>
    <property type="project" value="InterPro"/>
</dbReference>
<evidence type="ECO:0000256" key="4">
    <source>
        <dbReference type="ARBA" id="ARBA00023002"/>
    </source>
</evidence>
<feature type="binding site" evidence="7">
    <location>
        <position position="134"/>
    </location>
    <ligand>
        <name>a divalent metal cation</name>
        <dbReference type="ChEBI" id="CHEBI:60240"/>
    </ligand>
</feature>
<evidence type="ECO:0000256" key="2">
    <source>
        <dbReference type="ARBA" id="ARBA00008785"/>
    </source>
</evidence>
<feature type="transmembrane region" description="Helical" evidence="8">
    <location>
        <begin position="188"/>
        <end position="209"/>
    </location>
</feature>
<accession>A0A2M7FED2</accession>
<feature type="domain" description="Malic enzyme NAD-binding" evidence="9">
    <location>
        <begin position="161"/>
        <end position="377"/>
    </location>
</feature>
<dbReference type="Gene3D" id="3.40.50.720">
    <property type="entry name" value="NAD(P)-binding Rossmann-like Domain"/>
    <property type="match status" value="1"/>
</dbReference>
<dbReference type="SMART" id="SM01274">
    <property type="entry name" value="malic"/>
    <property type="match status" value="1"/>
</dbReference>
<evidence type="ECO:0000313" key="12">
    <source>
        <dbReference type="Proteomes" id="UP000228497"/>
    </source>
</evidence>
<dbReference type="Gene3D" id="3.40.50.10380">
    <property type="entry name" value="Malic enzyme, N-terminal domain"/>
    <property type="match status" value="1"/>
</dbReference>
<name>A0A2M7FED2_9BACT</name>
<keyword evidence="8" id="KW-0472">Membrane</keyword>
<keyword evidence="8" id="KW-0812">Transmembrane</keyword>
<feature type="binding site" evidence="6">
    <location>
        <position position="316"/>
    </location>
    <ligand>
        <name>(S)-malate</name>
        <dbReference type="ChEBI" id="CHEBI:15589"/>
    </ligand>
</feature>
<evidence type="ECO:0000256" key="7">
    <source>
        <dbReference type="PIRSR" id="PIRSR000106-3"/>
    </source>
</evidence>
<dbReference type="InterPro" id="IPR036291">
    <property type="entry name" value="NAD(P)-bd_dom_sf"/>
</dbReference>
<proteinExistence type="inferred from homology"/>
<dbReference type="GO" id="GO:0004470">
    <property type="term" value="F:malic enzyme activity"/>
    <property type="evidence" value="ECO:0007669"/>
    <property type="project" value="InterPro"/>
</dbReference>
<dbReference type="EMBL" id="PFFD01000001">
    <property type="protein sequence ID" value="PIV87344.1"/>
    <property type="molecule type" value="Genomic_DNA"/>
</dbReference>
<reference evidence="12" key="1">
    <citation type="submission" date="2017-09" db="EMBL/GenBank/DDBJ databases">
        <title>Depth-based differentiation of microbial function through sediment-hosted aquifers and enrichment of novel symbionts in the deep terrestrial subsurface.</title>
        <authorList>
            <person name="Probst A.J."/>
            <person name="Ladd B."/>
            <person name="Jarett J.K."/>
            <person name="Geller-Mcgrath D.E."/>
            <person name="Sieber C.M.K."/>
            <person name="Emerson J.B."/>
            <person name="Anantharaman K."/>
            <person name="Thomas B.C."/>
            <person name="Malmstrom R."/>
            <person name="Stieglmeier M."/>
            <person name="Klingl A."/>
            <person name="Woyke T."/>
            <person name="Ryan C.M."/>
            <person name="Banfield J.F."/>
        </authorList>
    </citation>
    <scope>NUCLEOTIDE SEQUENCE [LARGE SCALE GENOMIC DNA]</scope>
</reference>
<comment type="caution">
    <text evidence="11">The sequence shown here is derived from an EMBL/GenBank/DDBJ whole genome shotgun (WGS) entry which is preliminary data.</text>
</comment>
<dbReference type="AlphaFoldDB" id="A0A2M7FED2"/>
<dbReference type="Pfam" id="PF03949">
    <property type="entry name" value="Malic_M"/>
    <property type="match status" value="1"/>
</dbReference>
<dbReference type="Proteomes" id="UP000228497">
    <property type="component" value="Unassembled WGS sequence"/>
</dbReference>
<dbReference type="InterPro" id="IPR037062">
    <property type="entry name" value="Malic_N_dom_sf"/>
</dbReference>
<keyword evidence="3 7" id="KW-0479">Metal-binding</keyword>